<proteinExistence type="predicted"/>
<organism evidence="1 2">
    <name type="scientific">Eretmocerus hayati</name>
    <dbReference type="NCBI Taxonomy" id="131215"/>
    <lineage>
        <taxon>Eukaryota</taxon>
        <taxon>Metazoa</taxon>
        <taxon>Ecdysozoa</taxon>
        <taxon>Arthropoda</taxon>
        <taxon>Hexapoda</taxon>
        <taxon>Insecta</taxon>
        <taxon>Pterygota</taxon>
        <taxon>Neoptera</taxon>
        <taxon>Endopterygota</taxon>
        <taxon>Hymenoptera</taxon>
        <taxon>Apocrita</taxon>
        <taxon>Proctotrupomorpha</taxon>
        <taxon>Chalcidoidea</taxon>
        <taxon>Aphelinidae</taxon>
        <taxon>Aphelininae</taxon>
        <taxon>Eretmocerus</taxon>
    </lineage>
</organism>
<reference evidence="1" key="1">
    <citation type="submission" date="2023-04" db="EMBL/GenBank/DDBJ databases">
        <title>A chromosome-level genome assembly of the parasitoid wasp Eretmocerus hayati.</title>
        <authorList>
            <person name="Zhong Y."/>
            <person name="Liu S."/>
            <person name="Liu Y."/>
        </authorList>
    </citation>
    <scope>NUCLEOTIDE SEQUENCE</scope>
    <source>
        <strain evidence="1">ZJU_SS_LIU_2023</strain>
    </source>
</reference>
<dbReference type="EMBL" id="CM056742">
    <property type="protein sequence ID" value="KAJ8676831.1"/>
    <property type="molecule type" value="Genomic_DNA"/>
</dbReference>
<evidence type="ECO:0000313" key="1">
    <source>
        <dbReference type="EMBL" id="KAJ8676831.1"/>
    </source>
</evidence>
<comment type="caution">
    <text evidence="1">The sequence shown here is derived from an EMBL/GenBank/DDBJ whole genome shotgun (WGS) entry which is preliminary data.</text>
</comment>
<protein>
    <submittedName>
        <fullName evidence="1">Uncharacterized protein</fullName>
    </submittedName>
</protein>
<evidence type="ECO:0000313" key="2">
    <source>
        <dbReference type="Proteomes" id="UP001239111"/>
    </source>
</evidence>
<dbReference type="Proteomes" id="UP001239111">
    <property type="component" value="Chromosome 2"/>
</dbReference>
<gene>
    <name evidence="1" type="ORF">QAD02_012618</name>
</gene>
<keyword evidence="2" id="KW-1185">Reference proteome</keyword>
<sequence length="266" mass="30016">MVQRSAAPTFYRNIPGSIGDREPLTPPRPQLLPDLQAVSQAQANYPSEGVVEPQDCSPHQSDTLDILIAPTQANVSLASHKAIPEAPSALDSEKVNQHLLQVCVSLGVNYPKLYSPVFKKFLKYLSPSYTSPPIHEFEDDILQSTVKMNQRQISSYTYTNTMVVSLRDNFVNLSGYHIISFILAKSHEGCVEDENLDVDESHIYVYISRFRYATLKSAESDEKFSKFCNDAVRLAQIKLGVTVEYVVHEGIRLFRNYTTQKKCCYE</sequence>
<name>A0ACC2P193_9HYME</name>
<accession>A0ACC2P193</accession>